<accession>A0A6A6EQ86</accession>
<dbReference type="Gene3D" id="3.30.70.270">
    <property type="match status" value="1"/>
</dbReference>
<dbReference type="Proteomes" id="UP000800200">
    <property type="component" value="Unassembled WGS sequence"/>
</dbReference>
<dbReference type="PANTHER" id="PTHR24559">
    <property type="entry name" value="TRANSPOSON TY3-I GAG-POL POLYPROTEIN"/>
    <property type="match status" value="1"/>
</dbReference>
<proteinExistence type="predicted"/>
<keyword evidence="2" id="KW-1185">Reference proteome</keyword>
<dbReference type="InterPro" id="IPR043502">
    <property type="entry name" value="DNA/RNA_pol_sf"/>
</dbReference>
<dbReference type="Gene3D" id="3.10.10.10">
    <property type="entry name" value="HIV Type 1 Reverse Transcriptase, subunit A, domain 1"/>
    <property type="match status" value="1"/>
</dbReference>
<gene>
    <name evidence="1" type="ORF">K469DRAFT_550636</name>
</gene>
<dbReference type="InterPro" id="IPR043128">
    <property type="entry name" value="Rev_trsase/Diguanyl_cyclase"/>
</dbReference>
<dbReference type="EMBL" id="ML994613">
    <property type="protein sequence ID" value="KAF2193734.1"/>
    <property type="molecule type" value="Genomic_DNA"/>
</dbReference>
<feature type="non-terminal residue" evidence="1">
    <location>
        <position position="1"/>
    </location>
</feature>
<name>A0A6A6EQ86_9PEZI</name>
<dbReference type="AlphaFoldDB" id="A0A6A6EQ86"/>
<organism evidence="1 2">
    <name type="scientific">Zopfia rhizophila CBS 207.26</name>
    <dbReference type="NCBI Taxonomy" id="1314779"/>
    <lineage>
        <taxon>Eukaryota</taxon>
        <taxon>Fungi</taxon>
        <taxon>Dikarya</taxon>
        <taxon>Ascomycota</taxon>
        <taxon>Pezizomycotina</taxon>
        <taxon>Dothideomycetes</taxon>
        <taxon>Dothideomycetes incertae sedis</taxon>
        <taxon>Zopfiaceae</taxon>
        <taxon>Zopfia</taxon>
    </lineage>
</organism>
<evidence type="ECO:0000313" key="1">
    <source>
        <dbReference type="EMBL" id="KAF2193734.1"/>
    </source>
</evidence>
<reference evidence="1" key="1">
    <citation type="journal article" date="2020" name="Stud. Mycol.">
        <title>101 Dothideomycetes genomes: a test case for predicting lifestyles and emergence of pathogens.</title>
        <authorList>
            <person name="Haridas S."/>
            <person name="Albert R."/>
            <person name="Binder M."/>
            <person name="Bloem J."/>
            <person name="Labutti K."/>
            <person name="Salamov A."/>
            <person name="Andreopoulos B."/>
            <person name="Baker S."/>
            <person name="Barry K."/>
            <person name="Bills G."/>
            <person name="Bluhm B."/>
            <person name="Cannon C."/>
            <person name="Castanera R."/>
            <person name="Culley D."/>
            <person name="Daum C."/>
            <person name="Ezra D."/>
            <person name="Gonzalez J."/>
            <person name="Henrissat B."/>
            <person name="Kuo A."/>
            <person name="Liang C."/>
            <person name="Lipzen A."/>
            <person name="Lutzoni F."/>
            <person name="Magnuson J."/>
            <person name="Mondo S."/>
            <person name="Nolan M."/>
            <person name="Ohm R."/>
            <person name="Pangilinan J."/>
            <person name="Park H.-J."/>
            <person name="Ramirez L."/>
            <person name="Alfaro M."/>
            <person name="Sun H."/>
            <person name="Tritt A."/>
            <person name="Yoshinaga Y."/>
            <person name="Zwiers L.-H."/>
            <person name="Turgeon B."/>
            <person name="Goodwin S."/>
            <person name="Spatafora J."/>
            <person name="Crous P."/>
            <person name="Grigoriev I."/>
        </authorList>
    </citation>
    <scope>NUCLEOTIDE SEQUENCE</scope>
    <source>
        <strain evidence="1">CBS 207.26</strain>
    </source>
</reference>
<dbReference type="PANTHER" id="PTHR24559:SF444">
    <property type="entry name" value="REVERSE TRANSCRIPTASE DOMAIN-CONTAINING PROTEIN"/>
    <property type="match status" value="1"/>
</dbReference>
<protein>
    <submittedName>
        <fullName evidence="1">Uncharacterized protein</fullName>
    </submittedName>
</protein>
<dbReference type="SUPFAM" id="SSF56672">
    <property type="entry name" value="DNA/RNA polymerases"/>
    <property type="match status" value="1"/>
</dbReference>
<sequence>KKNLNVLPPHYKGINYNIKLIAKNTLILSLLYSISFNPPAGGITRILIKKLIKRIYINKLKQDGITNAFYTKKKNRKLKLYINYRYFNKAIVKNHYLILLISKLINKLRGVKWFSLFNIKNKYY</sequence>
<dbReference type="InterPro" id="IPR053134">
    <property type="entry name" value="RNA-dir_DNA_polymerase"/>
</dbReference>
<evidence type="ECO:0000313" key="2">
    <source>
        <dbReference type="Proteomes" id="UP000800200"/>
    </source>
</evidence>
<dbReference type="OrthoDB" id="5599418at2759"/>